<dbReference type="eggNOG" id="ENOG5031ZM0">
    <property type="taxonomic scope" value="Bacteria"/>
</dbReference>
<evidence type="ECO:0000313" key="2">
    <source>
        <dbReference type="EMBL" id="SEL59945.1"/>
    </source>
</evidence>
<accession>A0A1H7RIL9</accession>
<dbReference type="EMBL" id="FOAZ01000010">
    <property type="protein sequence ID" value="SEL59945.1"/>
    <property type="molecule type" value="Genomic_DNA"/>
</dbReference>
<feature type="chain" id="PRO_5010267559" evidence="1">
    <location>
        <begin position="29"/>
        <end position="218"/>
    </location>
</feature>
<gene>
    <name evidence="2" type="ORF">SAMN05414137_110150</name>
</gene>
<sequence length="218" mass="21296">MAKRRRAIAGVLASAALLAVWCTGPALASDAAPGGGTTLVTVGGAPASGAAGSAAADRAKAQPPVVLATMTVDPAQSRAGAAVDLRTFADCGGTSTGEVRSAAFAAPVGLALAEDGGLYAAARIAPDVKPGSYLVHEFCAGHPVAAGRLTIADLGAPATGGGWRALRVRPTPAKAPAPTAASSLPRDAAIGLTLASLACVGAFSLHRRYRLAPVDADA</sequence>
<protein>
    <submittedName>
        <fullName evidence="2">Uncharacterized protein</fullName>
    </submittedName>
</protein>
<feature type="signal peptide" evidence="1">
    <location>
        <begin position="1"/>
        <end position="28"/>
    </location>
</feature>
<dbReference type="AlphaFoldDB" id="A0A1H7RIL9"/>
<keyword evidence="3" id="KW-1185">Reference proteome</keyword>
<dbReference type="Proteomes" id="UP000183015">
    <property type="component" value="Unassembled WGS sequence"/>
</dbReference>
<evidence type="ECO:0000313" key="3">
    <source>
        <dbReference type="Proteomes" id="UP000183015"/>
    </source>
</evidence>
<organism evidence="2 3">
    <name type="scientific">Streptacidiphilus jiangxiensis</name>
    <dbReference type="NCBI Taxonomy" id="235985"/>
    <lineage>
        <taxon>Bacteria</taxon>
        <taxon>Bacillati</taxon>
        <taxon>Actinomycetota</taxon>
        <taxon>Actinomycetes</taxon>
        <taxon>Kitasatosporales</taxon>
        <taxon>Streptomycetaceae</taxon>
        <taxon>Streptacidiphilus</taxon>
    </lineage>
</organism>
<reference evidence="3" key="1">
    <citation type="submission" date="2016-10" db="EMBL/GenBank/DDBJ databases">
        <authorList>
            <person name="Varghese N."/>
        </authorList>
    </citation>
    <scope>NUCLEOTIDE SEQUENCE [LARGE SCALE GENOMIC DNA]</scope>
    <source>
        <strain evidence="3">DSM 45096 / BCRC 16803 / CGMCC 4.1857 / CIP 109030 / JCM 12277 / KCTC 19219 / NBRC 100920 / 33214</strain>
    </source>
</reference>
<proteinExistence type="predicted"/>
<name>A0A1H7RIL9_STRJI</name>
<dbReference type="OrthoDB" id="3855587at2"/>
<evidence type="ECO:0000256" key="1">
    <source>
        <dbReference type="SAM" id="SignalP"/>
    </source>
</evidence>
<dbReference type="RefSeq" id="WP_042459082.1">
    <property type="nucleotide sequence ID" value="NZ_BBPN01000057.1"/>
</dbReference>
<keyword evidence="1" id="KW-0732">Signal</keyword>